<dbReference type="GeneTree" id="ENSGT00970000196926"/>
<organism evidence="2 3">
    <name type="scientific">Lates calcarifer</name>
    <name type="common">Barramundi</name>
    <name type="synonym">Holocentrus calcarifer</name>
    <dbReference type="NCBI Taxonomy" id="8187"/>
    <lineage>
        <taxon>Eukaryota</taxon>
        <taxon>Metazoa</taxon>
        <taxon>Chordata</taxon>
        <taxon>Craniata</taxon>
        <taxon>Vertebrata</taxon>
        <taxon>Euteleostomi</taxon>
        <taxon>Actinopterygii</taxon>
        <taxon>Neopterygii</taxon>
        <taxon>Teleostei</taxon>
        <taxon>Neoteleostei</taxon>
        <taxon>Acanthomorphata</taxon>
        <taxon>Carangaria</taxon>
        <taxon>Carangaria incertae sedis</taxon>
        <taxon>Centropomidae</taxon>
        <taxon>Lates</taxon>
    </lineage>
</organism>
<reference evidence="2" key="3">
    <citation type="submission" date="2025-09" db="UniProtKB">
        <authorList>
            <consortium name="Ensembl"/>
        </authorList>
    </citation>
    <scope>IDENTIFICATION</scope>
</reference>
<sequence length="83" mass="9238">MKGLFLTRMWKVLAVLALAAHHVAGKTLKYQIYEEQKVGTVIARLKDDVADVLAKLPSSVSLRFRAMQRGSSHRGAPAVELHR</sequence>
<dbReference type="InParanoid" id="A0A4W6EJH6"/>
<dbReference type="Proteomes" id="UP000314980">
    <property type="component" value="Unassembled WGS sequence"/>
</dbReference>
<feature type="signal peptide" evidence="1">
    <location>
        <begin position="1"/>
        <end position="25"/>
    </location>
</feature>
<evidence type="ECO:0008006" key="4">
    <source>
        <dbReference type="Google" id="ProtNLM"/>
    </source>
</evidence>
<keyword evidence="3" id="KW-1185">Reference proteome</keyword>
<reference evidence="2" key="2">
    <citation type="submission" date="2025-08" db="UniProtKB">
        <authorList>
            <consortium name="Ensembl"/>
        </authorList>
    </citation>
    <scope>IDENTIFICATION</scope>
</reference>
<feature type="chain" id="PRO_5021386428" description="Cadherin N-terminal domain-containing protein" evidence="1">
    <location>
        <begin position="26"/>
        <end position="83"/>
    </location>
</feature>
<dbReference type="Ensembl" id="ENSLCAT00010038432.1">
    <property type="protein sequence ID" value="ENSLCAP00010037535.1"/>
    <property type="gene ID" value="ENSLCAG00010017586.1"/>
</dbReference>
<name>A0A4W6EJH6_LATCA</name>
<reference evidence="3" key="1">
    <citation type="submission" date="2015-09" db="EMBL/GenBank/DDBJ databases">
        <authorList>
            <person name="Sai Rama Sridatta P."/>
        </authorList>
    </citation>
    <scope>NUCLEOTIDE SEQUENCE [LARGE SCALE GENOMIC DNA]</scope>
</reference>
<evidence type="ECO:0000313" key="3">
    <source>
        <dbReference type="Proteomes" id="UP000314980"/>
    </source>
</evidence>
<evidence type="ECO:0000313" key="2">
    <source>
        <dbReference type="Ensembl" id="ENSLCAP00010037535.1"/>
    </source>
</evidence>
<proteinExistence type="predicted"/>
<accession>A0A4W6EJH6</accession>
<protein>
    <recommendedName>
        <fullName evidence="4">Cadherin N-terminal domain-containing protein</fullName>
    </recommendedName>
</protein>
<dbReference type="AlphaFoldDB" id="A0A4W6EJH6"/>
<keyword evidence="1" id="KW-0732">Signal</keyword>
<evidence type="ECO:0000256" key="1">
    <source>
        <dbReference type="SAM" id="SignalP"/>
    </source>
</evidence>